<dbReference type="SMART" id="SM00116">
    <property type="entry name" value="CBS"/>
    <property type="match status" value="2"/>
</dbReference>
<evidence type="ECO:0000256" key="2">
    <source>
        <dbReference type="PROSITE-ProRule" id="PRU00703"/>
    </source>
</evidence>
<keyword evidence="1 2" id="KW-0129">CBS domain</keyword>
<evidence type="ECO:0000313" key="4">
    <source>
        <dbReference type="EMBL" id="QEW07814.1"/>
    </source>
</evidence>
<protein>
    <submittedName>
        <fullName evidence="4">CBS domain-containing protein</fullName>
    </submittedName>
</protein>
<evidence type="ECO:0000313" key="5">
    <source>
        <dbReference type="Proteomes" id="UP000325606"/>
    </source>
</evidence>
<dbReference type="InterPro" id="IPR046342">
    <property type="entry name" value="CBS_dom_sf"/>
</dbReference>
<feature type="domain" description="CBS" evidence="3">
    <location>
        <begin position="80"/>
        <end position="134"/>
    </location>
</feature>
<dbReference type="PANTHER" id="PTHR43080">
    <property type="entry name" value="CBS DOMAIN-CONTAINING PROTEIN CBSX3, MITOCHONDRIAL"/>
    <property type="match status" value="1"/>
</dbReference>
<dbReference type="PROSITE" id="PS51371">
    <property type="entry name" value="CBS"/>
    <property type="match status" value="1"/>
</dbReference>
<evidence type="ECO:0000256" key="1">
    <source>
        <dbReference type="ARBA" id="ARBA00023122"/>
    </source>
</evidence>
<reference evidence="4 5" key="1">
    <citation type="submission" date="2019-09" db="EMBL/GenBank/DDBJ databases">
        <title>Nitrincola iocasae sp. nov., a bacterium isolated from the sediment collected at a cold seep field in South China Sea.</title>
        <authorList>
            <person name="Zhang H."/>
            <person name="Wang H."/>
            <person name="Li C."/>
        </authorList>
    </citation>
    <scope>NUCLEOTIDE SEQUENCE [LARGE SCALE GENOMIC DNA]</scope>
    <source>
        <strain evidence="4 5">KXZD1103</strain>
    </source>
</reference>
<accession>A0A5J6LGZ7</accession>
<gene>
    <name evidence="4" type="ORF">F5I99_15675</name>
</gene>
<dbReference type="EMBL" id="CP044222">
    <property type="protein sequence ID" value="QEW07814.1"/>
    <property type="molecule type" value="Genomic_DNA"/>
</dbReference>
<dbReference type="Gene3D" id="3.10.580.10">
    <property type="entry name" value="CBS-domain"/>
    <property type="match status" value="1"/>
</dbReference>
<dbReference type="RefSeq" id="WP_151057608.1">
    <property type="nucleotide sequence ID" value="NZ_CP044222.1"/>
</dbReference>
<proteinExistence type="predicted"/>
<sequence length="134" mass="15098">MSKGTIKTVKDVMNQHFCRVDGLLTVEDAVTLMQRSNARVLIVDKRDEQDEYGIVLLSDIAKKVLAKNLSPERVNIYEIMSKPTLCIRSQMQIRFCARLFNKFGLAVAPVVDKEDDIIGVINYDDLVLSGLPNL</sequence>
<keyword evidence="5" id="KW-1185">Reference proteome</keyword>
<dbReference type="SUPFAM" id="SSF54631">
    <property type="entry name" value="CBS-domain pair"/>
    <property type="match status" value="1"/>
</dbReference>
<dbReference type="KEGG" id="nik:F5I99_15675"/>
<dbReference type="InterPro" id="IPR051257">
    <property type="entry name" value="Diverse_CBS-Domain"/>
</dbReference>
<dbReference type="AlphaFoldDB" id="A0A5J6LGZ7"/>
<dbReference type="Proteomes" id="UP000325606">
    <property type="component" value="Chromosome"/>
</dbReference>
<dbReference type="Pfam" id="PF00571">
    <property type="entry name" value="CBS"/>
    <property type="match status" value="2"/>
</dbReference>
<organism evidence="4 5">
    <name type="scientific">Nitrincola iocasae</name>
    <dbReference type="NCBI Taxonomy" id="2614693"/>
    <lineage>
        <taxon>Bacteria</taxon>
        <taxon>Pseudomonadati</taxon>
        <taxon>Pseudomonadota</taxon>
        <taxon>Gammaproteobacteria</taxon>
        <taxon>Oceanospirillales</taxon>
        <taxon>Oceanospirillaceae</taxon>
        <taxon>Nitrincola</taxon>
    </lineage>
</organism>
<evidence type="ECO:0000259" key="3">
    <source>
        <dbReference type="PROSITE" id="PS51371"/>
    </source>
</evidence>
<name>A0A5J6LGZ7_9GAMM</name>
<dbReference type="PANTHER" id="PTHR43080:SF2">
    <property type="entry name" value="CBS DOMAIN-CONTAINING PROTEIN"/>
    <property type="match status" value="1"/>
</dbReference>
<dbReference type="InterPro" id="IPR000644">
    <property type="entry name" value="CBS_dom"/>
</dbReference>